<keyword evidence="1" id="KW-0812">Transmembrane</keyword>
<dbReference type="PANTHER" id="PTHR42709">
    <property type="entry name" value="ALKALINE PHOSPHATASE LIKE PROTEIN"/>
    <property type="match status" value="1"/>
</dbReference>
<keyword evidence="4" id="KW-1185">Reference proteome</keyword>
<feature type="transmembrane region" description="Helical" evidence="1">
    <location>
        <begin position="83"/>
        <end position="99"/>
    </location>
</feature>
<evidence type="ECO:0000313" key="4">
    <source>
        <dbReference type="Proteomes" id="UP000733744"/>
    </source>
</evidence>
<dbReference type="RefSeq" id="WP_127027202.1">
    <property type="nucleotide sequence ID" value="NZ_RYFG02000026.1"/>
</dbReference>
<comment type="caution">
    <text evidence="3">The sequence shown here is derived from an EMBL/GenBank/DDBJ whole genome shotgun (WGS) entry which is preliminary data.</text>
</comment>
<organism evidence="3 4">
    <name type="scientific">Candidatus Methylobacter oryzae</name>
    <dbReference type="NCBI Taxonomy" id="2497749"/>
    <lineage>
        <taxon>Bacteria</taxon>
        <taxon>Pseudomonadati</taxon>
        <taxon>Pseudomonadota</taxon>
        <taxon>Gammaproteobacteria</taxon>
        <taxon>Methylococcales</taxon>
        <taxon>Methylococcaceae</taxon>
        <taxon>Methylobacter</taxon>
    </lineage>
</organism>
<dbReference type="Pfam" id="PF09335">
    <property type="entry name" value="VTT_dom"/>
    <property type="match status" value="1"/>
</dbReference>
<gene>
    <name evidence="3" type="ORF">EKO24_005860</name>
</gene>
<evidence type="ECO:0000313" key="3">
    <source>
        <dbReference type="EMBL" id="TRX00507.1"/>
    </source>
</evidence>
<name>A0ABY3CDJ0_9GAMM</name>
<proteinExistence type="predicted"/>
<evidence type="ECO:0000259" key="2">
    <source>
        <dbReference type="Pfam" id="PF09335"/>
    </source>
</evidence>
<dbReference type="EMBL" id="RYFG02000026">
    <property type="protein sequence ID" value="TRX00507.1"/>
    <property type="molecule type" value="Genomic_DNA"/>
</dbReference>
<keyword evidence="1" id="KW-1133">Transmembrane helix</keyword>
<dbReference type="InterPro" id="IPR051311">
    <property type="entry name" value="DedA_domain"/>
</dbReference>
<dbReference type="Proteomes" id="UP000733744">
    <property type="component" value="Unassembled WGS sequence"/>
</dbReference>
<protein>
    <submittedName>
        <fullName evidence="3">DedA family protein</fullName>
    </submittedName>
</protein>
<feature type="domain" description="VTT" evidence="2">
    <location>
        <begin position="24"/>
        <end position="136"/>
    </location>
</feature>
<evidence type="ECO:0000256" key="1">
    <source>
        <dbReference type="SAM" id="Phobius"/>
    </source>
</evidence>
<feature type="transmembrane region" description="Helical" evidence="1">
    <location>
        <begin position="38"/>
        <end position="62"/>
    </location>
</feature>
<keyword evidence="1" id="KW-0472">Membrane</keyword>
<accession>A0ABY3CDJ0</accession>
<sequence>MMAYFSLFGVSFLAATLIPFYSEVALVGLLAAGYDPVLLWLFASLGNTLGAVVNWLLGRYLLHFEHKRWFPFPAAKLHRYQRWYRHFGVWSLLLAWLPVGGDALTFIAGVMKVNLGIFVILVGLGKSLRYAVIIALSEQIL</sequence>
<reference evidence="3 4" key="1">
    <citation type="journal article" date="2019" name="Antonie Van Leeuwenhoek">
        <title>Description of 'Ca. Methylobacter oryzae' KRF1, a novel species from the environmentally important Methylobacter clade 2.</title>
        <authorList>
            <person name="Khatri K."/>
            <person name="Mohite J.A."/>
            <person name="Pandit P.S."/>
            <person name="Bahulikar R."/>
            <person name="Rahalkar M.C."/>
        </authorList>
    </citation>
    <scope>NUCLEOTIDE SEQUENCE [LARGE SCALE GENOMIC DNA]</scope>
    <source>
        <strain evidence="3 4">KRF1</strain>
    </source>
</reference>
<dbReference type="InterPro" id="IPR032816">
    <property type="entry name" value="VTT_dom"/>
</dbReference>
<dbReference type="PANTHER" id="PTHR42709:SF4">
    <property type="entry name" value="INNER MEMBRANE PROTEIN YQAA"/>
    <property type="match status" value="1"/>
</dbReference>